<feature type="transmembrane region" description="Helical" evidence="1">
    <location>
        <begin position="20"/>
        <end position="44"/>
    </location>
</feature>
<reference evidence="2 3" key="1">
    <citation type="submission" date="2015-04" db="EMBL/GenBank/DDBJ databases">
        <title>Taxonomic description and genome sequence of Salinicoccus sediminis sp. nov., a novel hyper halotolerant bacterium isolated from marine sediment.</title>
        <authorList>
            <person name="Mathan Kumar R."/>
            <person name="Kaur G."/>
            <person name="Kumar N."/>
            <person name="Kumar A."/>
            <person name="Singh N.K."/>
            <person name="Kaur N."/>
            <person name="Mayilraj S."/>
        </authorList>
    </citation>
    <scope>NUCLEOTIDE SEQUENCE [LARGE SCALE GENOMIC DNA]</scope>
    <source>
        <strain evidence="2 3">SV-16</strain>
    </source>
</reference>
<evidence type="ECO:0000256" key="1">
    <source>
        <dbReference type="SAM" id="Phobius"/>
    </source>
</evidence>
<feature type="transmembrane region" description="Helical" evidence="1">
    <location>
        <begin position="192"/>
        <end position="211"/>
    </location>
</feature>
<protein>
    <recommendedName>
        <fullName evidence="4">Prolipoprotein diacylglyceryl transferase</fullName>
    </recommendedName>
</protein>
<evidence type="ECO:0000313" key="3">
    <source>
        <dbReference type="Proteomes" id="UP000034287"/>
    </source>
</evidence>
<feature type="transmembrane region" description="Helical" evidence="1">
    <location>
        <begin position="144"/>
        <end position="162"/>
    </location>
</feature>
<keyword evidence="1" id="KW-0812">Transmembrane</keyword>
<keyword evidence="3" id="KW-1185">Reference proteome</keyword>
<evidence type="ECO:0000313" key="2">
    <source>
        <dbReference type="EMBL" id="KKK33492.1"/>
    </source>
</evidence>
<dbReference type="Proteomes" id="UP000034287">
    <property type="component" value="Unassembled WGS sequence"/>
</dbReference>
<feature type="transmembrane region" description="Helical" evidence="1">
    <location>
        <begin position="167"/>
        <end position="186"/>
    </location>
</feature>
<accession>A0A0M2SKV5</accession>
<sequence length="226" mass="26226">MYETSSLSDRTDIMLESFTIGSFEIPSMYVALAAAFLISYMMIWNSEEKKHLFSHWLNAAIILFLIYKFSYIIFNWNAFIGEPLSVFYYNGGQPGLLMGMIVMFIYMAYRSNSLFYAESYSIFSVAFITLYGVFELRLITQPPYIIMAVASLAALIAIYFTWNRFRAILMVFITLFIAQMVIRFFIFNGESILALTLMQWWILGSIFYVLLTTEKGMRDENGPQLP</sequence>
<feature type="transmembrane region" description="Helical" evidence="1">
    <location>
        <begin position="86"/>
        <end position="108"/>
    </location>
</feature>
<proteinExistence type="predicted"/>
<keyword evidence="1" id="KW-0472">Membrane</keyword>
<gene>
    <name evidence="2" type="ORF">WN59_12150</name>
</gene>
<dbReference type="EMBL" id="LAYZ01000025">
    <property type="protein sequence ID" value="KKK33492.1"/>
    <property type="molecule type" value="Genomic_DNA"/>
</dbReference>
<dbReference type="PATRIC" id="fig|1432562.3.peg.2428"/>
<name>A0A0M2SKV5_9STAP</name>
<dbReference type="STRING" id="1432562.WN59_12150"/>
<feature type="transmembrane region" description="Helical" evidence="1">
    <location>
        <begin position="56"/>
        <end position="74"/>
    </location>
</feature>
<dbReference type="AlphaFoldDB" id="A0A0M2SKV5"/>
<organism evidence="2 3">
    <name type="scientific">Salinicoccus sediminis</name>
    <dbReference type="NCBI Taxonomy" id="1432562"/>
    <lineage>
        <taxon>Bacteria</taxon>
        <taxon>Bacillati</taxon>
        <taxon>Bacillota</taxon>
        <taxon>Bacilli</taxon>
        <taxon>Bacillales</taxon>
        <taxon>Staphylococcaceae</taxon>
        <taxon>Salinicoccus</taxon>
    </lineage>
</organism>
<evidence type="ECO:0008006" key="4">
    <source>
        <dbReference type="Google" id="ProtNLM"/>
    </source>
</evidence>
<feature type="transmembrane region" description="Helical" evidence="1">
    <location>
        <begin position="120"/>
        <end position="138"/>
    </location>
</feature>
<comment type="caution">
    <text evidence="2">The sequence shown here is derived from an EMBL/GenBank/DDBJ whole genome shotgun (WGS) entry which is preliminary data.</text>
</comment>
<keyword evidence="1" id="KW-1133">Transmembrane helix</keyword>